<protein>
    <recommendedName>
        <fullName evidence="9">Carbohydrate sulfotransferase</fullName>
        <ecNumber evidence="9">2.8.2.-</ecNumber>
    </recommendedName>
</protein>
<dbReference type="Pfam" id="PF03567">
    <property type="entry name" value="Sulfotransfer_2"/>
    <property type="match status" value="1"/>
</dbReference>
<evidence type="ECO:0000256" key="1">
    <source>
        <dbReference type="ARBA" id="ARBA00004323"/>
    </source>
</evidence>
<evidence type="ECO:0000256" key="6">
    <source>
        <dbReference type="ARBA" id="ARBA00023034"/>
    </source>
</evidence>
<dbReference type="InterPro" id="IPR018011">
    <property type="entry name" value="Carb_sulfotrans_8-10"/>
</dbReference>
<evidence type="ECO:0000256" key="9">
    <source>
        <dbReference type="RuleBase" id="RU364020"/>
    </source>
</evidence>
<dbReference type="GO" id="GO:0000139">
    <property type="term" value="C:Golgi membrane"/>
    <property type="evidence" value="ECO:0007669"/>
    <property type="project" value="UniProtKB-SubCell"/>
</dbReference>
<keyword evidence="11" id="KW-1185">Reference proteome</keyword>
<dbReference type="InterPro" id="IPR005331">
    <property type="entry name" value="Sulfotransferase"/>
</dbReference>
<evidence type="ECO:0000256" key="8">
    <source>
        <dbReference type="ARBA" id="ARBA00023180"/>
    </source>
</evidence>
<comment type="caution">
    <text evidence="10">The sequence shown here is derived from an EMBL/GenBank/DDBJ whole genome shotgun (WGS) entry which is preliminary data.</text>
</comment>
<keyword evidence="8 9" id="KW-0325">Glycoprotein</keyword>
<keyword evidence="6 9" id="KW-0333">Golgi apparatus</keyword>
<keyword evidence="9" id="KW-0119">Carbohydrate metabolism</keyword>
<keyword evidence="9" id="KW-0735">Signal-anchor</keyword>
<evidence type="ECO:0000256" key="2">
    <source>
        <dbReference type="ARBA" id="ARBA00006339"/>
    </source>
</evidence>
<evidence type="ECO:0000256" key="3">
    <source>
        <dbReference type="ARBA" id="ARBA00022679"/>
    </source>
</evidence>
<comment type="similarity">
    <text evidence="2 9">Belongs to the sulfotransferase 2 family.</text>
</comment>
<reference evidence="10" key="1">
    <citation type="submission" date="2023-10" db="EMBL/GenBank/DDBJ databases">
        <title>Genome assemblies of two species of porcelain crab, Petrolisthes cinctipes and Petrolisthes manimaculis (Anomura: Porcellanidae).</title>
        <authorList>
            <person name="Angst P."/>
        </authorList>
    </citation>
    <scope>NUCLEOTIDE SEQUENCE</scope>
    <source>
        <strain evidence="10">PB745_01</strain>
        <tissue evidence="10">Gill</tissue>
    </source>
</reference>
<dbReference type="EMBL" id="JAWQEG010003566">
    <property type="protein sequence ID" value="KAK3865546.1"/>
    <property type="molecule type" value="Genomic_DNA"/>
</dbReference>
<dbReference type="EC" id="2.8.2.-" evidence="9"/>
<name>A0AAE1F217_PETCI</name>
<dbReference type="GO" id="GO:0016051">
    <property type="term" value="P:carbohydrate biosynthetic process"/>
    <property type="evidence" value="ECO:0007669"/>
    <property type="project" value="InterPro"/>
</dbReference>
<gene>
    <name evidence="10" type="ORF">Pcinc_028856</name>
</gene>
<dbReference type="InterPro" id="IPR027417">
    <property type="entry name" value="P-loop_NTPase"/>
</dbReference>
<dbReference type="PANTHER" id="PTHR12137">
    <property type="entry name" value="CARBOHYDRATE SULFOTRANSFERASE"/>
    <property type="match status" value="1"/>
</dbReference>
<dbReference type="Proteomes" id="UP001286313">
    <property type="component" value="Unassembled WGS sequence"/>
</dbReference>
<evidence type="ECO:0000256" key="5">
    <source>
        <dbReference type="ARBA" id="ARBA00022989"/>
    </source>
</evidence>
<evidence type="ECO:0000256" key="4">
    <source>
        <dbReference type="ARBA" id="ARBA00022692"/>
    </source>
</evidence>
<dbReference type="PANTHER" id="PTHR12137:SF54">
    <property type="entry name" value="CARBOHYDRATE SULFOTRANSFERASE"/>
    <property type="match status" value="1"/>
</dbReference>
<sequence>MIRVQDVNTKRDDKDTSHKTGTTEICELIKRGRETSTREQACQSCNLYPSIHPALLSACIMWSRGCCMRLLLLVFLIFYILYFISPTIPTFPVKGYGSRKSSIPRPVLTLSHDPPPNLGDNETKAFIQTERRMRTRVTKMREACRKKTFQSPSRITTDTLNSAARARTVALEEVKLLVCVVYKAGSTAWNLLLAHLYNRTEIIKSELWYKMIDVLKPSFTKFVELHKSSDYMKVVMVREPLERLLSAYRNRIQDQSQNSFQARHFGPIILQATRGVRYSKQEQFHVNGTLKIVPTFREFVQYLVEKQVPQEYDPHWKPIHLLCSFCNLNYTDIVHMETYDEDIHYVMRKTGLISEIDEGLLQKGKHKGRGNTQALLVSFYSMLGPSLLEQITQVYRRDFILLGYDPTNHLKLISPNTTINWRDGIY</sequence>
<comment type="subcellular location">
    <subcellularLocation>
        <location evidence="1 9">Golgi apparatus membrane</location>
        <topology evidence="1 9">Single-pass type II membrane protein</topology>
    </subcellularLocation>
</comment>
<dbReference type="AlphaFoldDB" id="A0AAE1F217"/>
<proteinExistence type="inferred from homology"/>
<evidence type="ECO:0000256" key="7">
    <source>
        <dbReference type="ARBA" id="ARBA00023136"/>
    </source>
</evidence>
<evidence type="ECO:0000313" key="11">
    <source>
        <dbReference type="Proteomes" id="UP001286313"/>
    </source>
</evidence>
<accession>A0AAE1F217</accession>
<dbReference type="GO" id="GO:0008146">
    <property type="term" value="F:sulfotransferase activity"/>
    <property type="evidence" value="ECO:0007669"/>
    <property type="project" value="InterPro"/>
</dbReference>
<keyword evidence="3 9" id="KW-0808">Transferase</keyword>
<organism evidence="10 11">
    <name type="scientific">Petrolisthes cinctipes</name>
    <name type="common">Flat porcelain crab</name>
    <dbReference type="NCBI Taxonomy" id="88211"/>
    <lineage>
        <taxon>Eukaryota</taxon>
        <taxon>Metazoa</taxon>
        <taxon>Ecdysozoa</taxon>
        <taxon>Arthropoda</taxon>
        <taxon>Crustacea</taxon>
        <taxon>Multicrustacea</taxon>
        <taxon>Malacostraca</taxon>
        <taxon>Eumalacostraca</taxon>
        <taxon>Eucarida</taxon>
        <taxon>Decapoda</taxon>
        <taxon>Pleocyemata</taxon>
        <taxon>Anomura</taxon>
        <taxon>Galatheoidea</taxon>
        <taxon>Porcellanidae</taxon>
        <taxon>Petrolisthes</taxon>
    </lineage>
</organism>
<keyword evidence="5 9" id="KW-1133">Transmembrane helix</keyword>
<keyword evidence="4 9" id="KW-0812">Transmembrane</keyword>
<evidence type="ECO:0000313" key="10">
    <source>
        <dbReference type="EMBL" id="KAK3865546.1"/>
    </source>
</evidence>
<feature type="transmembrane region" description="Helical" evidence="9">
    <location>
        <begin position="66"/>
        <end position="84"/>
    </location>
</feature>
<dbReference type="SUPFAM" id="SSF52540">
    <property type="entry name" value="P-loop containing nucleoside triphosphate hydrolases"/>
    <property type="match status" value="1"/>
</dbReference>
<keyword evidence="7 9" id="KW-0472">Membrane</keyword>